<evidence type="ECO:0000259" key="3">
    <source>
        <dbReference type="PROSITE" id="PS50011"/>
    </source>
</evidence>
<feature type="region of interest" description="Disordered" evidence="1">
    <location>
        <begin position="681"/>
        <end position="728"/>
    </location>
</feature>
<gene>
    <name evidence="5" type="ORF">HS088_TW07G00304</name>
</gene>
<organism evidence="5 6">
    <name type="scientific">Tripterygium wilfordii</name>
    <name type="common">Thunder God vine</name>
    <dbReference type="NCBI Taxonomy" id="458696"/>
    <lineage>
        <taxon>Eukaryota</taxon>
        <taxon>Viridiplantae</taxon>
        <taxon>Streptophyta</taxon>
        <taxon>Embryophyta</taxon>
        <taxon>Tracheophyta</taxon>
        <taxon>Spermatophyta</taxon>
        <taxon>Magnoliopsida</taxon>
        <taxon>eudicotyledons</taxon>
        <taxon>Gunneridae</taxon>
        <taxon>Pentapetalae</taxon>
        <taxon>rosids</taxon>
        <taxon>fabids</taxon>
        <taxon>Celastrales</taxon>
        <taxon>Celastraceae</taxon>
        <taxon>Tripterygium</taxon>
    </lineage>
</organism>
<dbReference type="InterPro" id="IPR052611">
    <property type="entry name" value="Plant_RLK_LysM"/>
</dbReference>
<dbReference type="PROSITE" id="PS51782">
    <property type="entry name" value="LYSM"/>
    <property type="match status" value="1"/>
</dbReference>
<name>A0A7J7DEB4_TRIWF</name>
<evidence type="ECO:0000256" key="2">
    <source>
        <dbReference type="SAM" id="Phobius"/>
    </source>
</evidence>
<feature type="compositionally biased region" description="Low complexity" evidence="1">
    <location>
        <begin position="324"/>
        <end position="336"/>
    </location>
</feature>
<keyword evidence="6" id="KW-1185">Reference proteome</keyword>
<dbReference type="Pfam" id="PF23446">
    <property type="entry name" value="LysM1_NFP_LYK"/>
    <property type="match status" value="1"/>
</dbReference>
<dbReference type="Pfam" id="PF07714">
    <property type="entry name" value="PK_Tyr_Ser-Thr"/>
    <property type="match status" value="1"/>
</dbReference>
<proteinExistence type="predicted"/>
<dbReference type="InterPro" id="IPR018392">
    <property type="entry name" value="LysM"/>
</dbReference>
<dbReference type="Proteomes" id="UP000593562">
    <property type="component" value="Unassembled WGS sequence"/>
</dbReference>
<evidence type="ECO:0000259" key="4">
    <source>
        <dbReference type="PROSITE" id="PS51782"/>
    </source>
</evidence>
<dbReference type="Gene3D" id="3.30.200.20">
    <property type="entry name" value="Phosphorylase Kinase, domain 1"/>
    <property type="match status" value="1"/>
</dbReference>
<dbReference type="Pfam" id="PF23473">
    <property type="entry name" value="LysM3_LYK4_5"/>
    <property type="match status" value="1"/>
</dbReference>
<dbReference type="InterPro" id="IPR001245">
    <property type="entry name" value="Ser-Thr/Tyr_kinase_cat_dom"/>
</dbReference>
<dbReference type="InterPro" id="IPR056562">
    <property type="entry name" value="LysM2_CERK1_LYK3_4_5"/>
</dbReference>
<keyword evidence="2" id="KW-0472">Membrane</keyword>
<dbReference type="Gene3D" id="1.10.510.10">
    <property type="entry name" value="Transferase(Phosphotransferase) domain 1"/>
    <property type="match status" value="1"/>
</dbReference>
<feature type="domain" description="Protein kinase" evidence="3">
    <location>
        <begin position="317"/>
        <end position="638"/>
    </location>
</feature>
<protein>
    <submittedName>
        <fullName evidence="5">Putative Kinase family protein / peptidoglycan-binding LysM domain-containing protein</fullName>
    </submittedName>
</protein>
<dbReference type="EMBL" id="JAAARO010000007">
    <property type="protein sequence ID" value="KAF5744725.1"/>
    <property type="molecule type" value="Genomic_DNA"/>
</dbReference>
<keyword evidence="5" id="KW-0808">Transferase</keyword>
<dbReference type="AlphaFoldDB" id="A0A7J7DEB4"/>
<feature type="domain" description="LysM" evidence="4">
    <location>
        <begin position="190"/>
        <end position="234"/>
    </location>
</feature>
<dbReference type="PANTHER" id="PTHR45927:SF10">
    <property type="entry name" value="LYSM-DOMAIN RECEPTOR-LIKE KINASE"/>
    <property type="match status" value="1"/>
</dbReference>
<evidence type="ECO:0000313" key="6">
    <source>
        <dbReference type="Proteomes" id="UP000593562"/>
    </source>
</evidence>
<feature type="compositionally biased region" description="Polar residues" evidence="1">
    <location>
        <begin position="310"/>
        <end position="323"/>
    </location>
</feature>
<comment type="caution">
    <text evidence="5">The sequence shown here is derived from an EMBL/GenBank/DDBJ whole genome shotgun (WGS) entry which is preliminary data.</text>
</comment>
<evidence type="ECO:0000256" key="1">
    <source>
        <dbReference type="SAM" id="MobiDB-lite"/>
    </source>
</evidence>
<feature type="transmembrane region" description="Helical" evidence="2">
    <location>
        <begin position="272"/>
        <end position="296"/>
    </location>
</feature>
<dbReference type="InterPro" id="IPR000719">
    <property type="entry name" value="Prot_kinase_dom"/>
</dbReference>
<accession>A0A7J7DEB4</accession>
<keyword evidence="2" id="KW-1133">Transmembrane helix</keyword>
<feature type="region of interest" description="Disordered" evidence="1">
    <location>
        <begin position="310"/>
        <end position="336"/>
    </location>
</feature>
<dbReference type="PANTHER" id="PTHR45927">
    <property type="entry name" value="LYSM-DOMAIN RECEPTOR-LIKE KINASE-RELATED"/>
    <property type="match status" value="1"/>
</dbReference>
<dbReference type="InterPro" id="IPR036779">
    <property type="entry name" value="LysM_dom_sf"/>
</dbReference>
<dbReference type="InterPro" id="IPR056563">
    <property type="entry name" value="LysM3_LYK4_5"/>
</dbReference>
<dbReference type="Gene3D" id="3.10.350.10">
    <property type="entry name" value="LysM domain"/>
    <property type="match status" value="1"/>
</dbReference>
<dbReference type="SUPFAM" id="SSF56112">
    <property type="entry name" value="Protein kinase-like (PK-like)"/>
    <property type="match status" value="1"/>
</dbReference>
<keyword evidence="5" id="KW-0418">Kinase</keyword>
<dbReference type="CDD" id="cd00118">
    <property type="entry name" value="LysM"/>
    <property type="match status" value="1"/>
</dbReference>
<dbReference type="Pfam" id="PF23472">
    <property type="entry name" value="LysM2_CERK1_LYK3_4_5"/>
    <property type="match status" value="1"/>
</dbReference>
<dbReference type="InterPro" id="IPR011009">
    <property type="entry name" value="Kinase-like_dom_sf"/>
</dbReference>
<dbReference type="InterPro" id="IPR056561">
    <property type="entry name" value="NFP_LYK_LysM1"/>
</dbReference>
<dbReference type="GO" id="GO:0005524">
    <property type="term" value="F:ATP binding"/>
    <property type="evidence" value="ECO:0007669"/>
    <property type="project" value="InterPro"/>
</dbReference>
<sequence length="728" mass="80706">MAPNGIWKSKHVIQNWSGDQSGLFFCNIAQQFYDPSDCSSLTNQLGSRYTCENSFQNSCHTFVVYRANQRFNTICNVSDLFHIEANELLGLNNPKYPAEMLRSGRDVLVPVNCSCTGQFFRANVSYIVSEITPPSEIACGVFEGLLKSLTLIQENPPQVDVLEVGSKLNLPLRCACPDNVSSSNGVKYLVTYPIVEGDEPIALSNKFGISAEDMWAANHLEPRATVYPNTTLLIPLKGEPVIDFRIPDSPPPAPGFLPTVTVEKASNRKLRILYIAGSVVGFPLVLVAVIACVLYLKTTNKWKGEKLQSLSGRSTPLSCSTPISSPRSGRTGRTSTNSCLSPDLLAGIKYSLRNYSMDDIKRVTKDFSEERRIGDEAYKGSIDNLQVMIKEMRFEDTRHIIDVHSKINHINILNLHGVCYGESDFSWSYLLFELPSNGCLRDCLTNPLSPLKWHIRTQIAFDIAEGLHYLHHCIFPSYAHMKVNTKNIFLTANWRAKLANIGTPTAIGSSSTGLEKSVAIKGWIAPEYVLNDSASEKVDIFAFGVVLFELISARKDMDGNLFKDSIGFLGGAGSEGGCFEQLRSFMDPCLKDEYPLAEALCLAVLAKACVEDDPLHRPSMDDIIKVLARMLELSKQYITKNIKFHHNAQVLRSVWCSDDDDIELPSCSAVKKRALVVIERHEQEQPQPENAEDDDAAYPGSSVNNHHYIPRPDFDNNSGDNTGATVDG</sequence>
<dbReference type="PROSITE" id="PS50011">
    <property type="entry name" value="PROTEIN_KINASE_DOM"/>
    <property type="match status" value="1"/>
</dbReference>
<reference evidence="5 6" key="1">
    <citation type="journal article" date="2020" name="Nat. Commun.">
        <title>Genome of Tripterygium wilfordii and identification of cytochrome P450 involved in triptolide biosynthesis.</title>
        <authorList>
            <person name="Tu L."/>
            <person name="Su P."/>
            <person name="Zhang Z."/>
            <person name="Gao L."/>
            <person name="Wang J."/>
            <person name="Hu T."/>
            <person name="Zhou J."/>
            <person name="Zhang Y."/>
            <person name="Zhao Y."/>
            <person name="Liu Y."/>
            <person name="Song Y."/>
            <person name="Tong Y."/>
            <person name="Lu Y."/>
            <person name="Yang J."/>
            <person name="Xu C."/>
            <person name="Jia M."/>
            <person name="Peters R.J."/>
            <person name="Huang L."/>
            <person name="Gao W."/>
        </authorList>
    </citation>
    <scope>NUCLEOTIDE SEQUENCE [LARGE SCALE GENOMIC DNA]</scope>
    <source>
        <strain evidence="6">cv. XIE 37</strain>
        <tissue evidence="5">Leaf</tissue>
    </source>
</reference>
<feature type="compositionally biased region" description="Polar residues" evidence="1">
    <location>
        <begin position="715"/>
        <end position="728"/>
    </location>
</feature>
<dbReference type="SUPFAM" id="SSF54106">
    <property type="entry name" value="LysM domain"/>
    <property type="match status" value="1"/>
</dbReference>
<keyword evidence="2" id="KW-0812">Transmembrane</keyword>
<dbReference type="GO" id="GO:0005886">
    <property type="term" value="C:plasma membrane"/>
    <property type="evidence" value="ECO:0007669"/>
    <property type="project" value="UniProtKB-ARBA"/>
</dbReference>
<evidence type="ECO:0000313" key="5">
    <source>
        <dbReference type="EMBL" id="KAF5744725.1"/>
    </source>
</evidence>
<dbReference type="GO" id="GO:0004672">
    <property type="term" value="F:protein kinase activity"/>
    <property type="evidence" value="ECO:0007669"/>
    <property type="project" value="InterPro"/>
</dbReference>
<dbReference type="InParanoid" id="A0A7J7DEB4"/>